<dbReference type="EMBL" id="GG697367">
    <property type="protein sequence ID" value="EFQ33094.1"/>
    <property type="molecule type" value="Genomic_DNA"/>
</dbReference>
<dbReference type="InterPro" id="IPR016169">
    <property type="entry name" value="FAD-bd_PCMH_sub2"/>
</dbReference>
<dbReference type="STRING" id="645133.E3QQF6"/>
<dbReference type="HOGENOM" id="CLU_1343148_0_0_1"/>
<reference evidence="2" key="1">
    <citation type="journal article" date="2012" name="Nat. Genet.">
        <title>Lifestyle transitions in plant pathogenic Colletotrichum fungi deciphered by genome and transcriptome analyses.</title>
        <authorList>
            <person name="O'Connell R.J."/>
            <person name="Thon M.R."/>
            <person name="Hacquard S."/>
            <person name="Amyotte S.G."/>
            <person name="Kleemann J."/>
            <person name="Torres M.F."/>
            <person name="Damm U."/>
            <person name="Buiate E.A."/>
            <person name="Epstein L."/>
            <person name="Alkan N."/>
            <person name="Altmueller J."/>
            <person name="Alvarado-Balderrama L."/>
            <person name="Bauser C.A."/>
            <person name="Becker C."/>
            <person name="Birren B.W."/>
            <person name="Chen Z."/>
            <person name="Choi J."/>
            <person name="Crouch J.A."/>
            <person name="Duvick J.P."/>
            <person name="Farman M.A."/>
            <person name="Gan P."/>
            <person name="Heiman D."/>
            <person name="Henrissat B."/>
            <person name="Howard R.J."/>
            <person name="Kabbage M."/>
            <person name="Koch C."/>
            <person name="Kracher B."/>
            <person name="Kubo Y."/>
            <person name="Law A.D."/>
            <person name="Lebrun M.-H."/>
            <person name="Lee Y.-H."/>
            <person name="Miyara I."/>
            <person name="Moore N."/>
            <person name="Neumann U."/>
            <person name="Nordstroem K."/>
            <person name="Panaccione D.G."/>
            <person name="Panstruga R."/>
            <person name="Place M."/>
            <person name="Proctor R.H."/>
            <person name="Prusky D."/>
            <person name="Rech G."/>
            <person name="Reinhardt R."/>
            <person name="Rollins J.A."/>
            <person name="Rounsley S."/>
            <person name="Schardl C.L."/>
            <person name="Schwartz D.C."/>
            <person name="Shenoy N."/>
            <person name="Shirasu K."/>
            <person name="Sikhakolli U.R."/>
            <person name="Stueber K."/>
            <person name="Sukno S.A."/>
            <person name="Sweigard J.A."/>
            <person name="Takano Y."/>
            <person name="Takahara H."/>
            <person name="Trail F."/>
            <person name="van der Does H.C."/>
            <person name="Voll L.M."/>
            <person name="Will I."/>
            <person name="Young S."/>
            <person name="Zeng Q."/>
            <person name="Zhang J."/>
            <person name="Zhou S."/>
            <person name="Dickman M.B."/>
            <person name="Schulze-Lefert P."/>
            <person name="Ver Loren van Themaat E."/>
            <person name="Ma L.-J."/>
            <person name="Vaillancourt L.J."/>
        </authorList>
    </citation>
    <scope>NUCLEOTIDE SEQUENCE [LARGE SCALE GENOMIC DNA]</scope>
    <source>
        <strain evidence="2">M1.001 / M2 / FGSC 10212</strain>
    </source>
</reference>
<dbReference type="Proteomes" id="UP000008782">
    <property type="component" value="Unassembled WGS sequence"/>
</dbReference>
<dbReference type="Gene3D" id="3.30.465.10">
    <property type="match status" value="1"/>
</dbReference>
<proteinExistence type="predicted"/>
<name>E3QQF6_COLGM</name>
<dbReference type="OrthoDB" id="407275at2759"/>
<dbReference type="VEuPathDB" id="FungiDB:GLRG_08238"/>
<dbReference type="eggNOG" id="ENOG502SJVQ">
    <property type="taxonomic scope" value="Eukaryota"/>
</dbReference>
<evidence type="ECO:0000313" key="2">
    <source>
        <dbReference type="Proteomes" id="UP000008782"/>
    </source>
</evidence>
<organism evidence="2">
    <name type="scientific">Colletotrichum graminicola (strain M1.001 / M2 / FGSC 10212)</name>
    <name type="common">Maize anthracnose fungus</name>
    <name type="synonym">Glomerella graminicola</name>
    <dbReference type="NCBI Taxonomy" id="645133"/>
    <lineage>
        <taxon>Eukaryota</taxon>
        <taxon>Fungi</taxon>
        <taxon>Dikarya</taxon>
        <taxon>Ascomycota</taxon>
        <taxon>Pezizomycotina</taxon>
        <taxon>Sordariomycetes</taxon>
        <taxon>Hypocreomycetidae</taxon>
        <taxon>Glomerellales</taxon>
        <taxon>Glomerellaceae</taxon>
        <taxon>Colletotrichum</taxon>
        <taxon>Colletotrichum graminicola species complex</taxon>
    </lineage>
</organism>
<keyword evidence="2" id="KW-1185">Reference proteome</keyword>
<dbReference type="RefSeq" id="XP_008097114.1">
    <property type="nucleotide sequence ID" value="XM_008098923.1"/>
</dbReference>
<accession>E3QQF6</accession>
<protein>
    <submittedName>
        <fullName evidence="1">Uncharacterized protein</fullName>
    </submittedName>
</protein>
<evidence type="ECO:0000313" key="1">
    <source>
        <dbReference type="EMBL" id="EFQ33094.1"/>
    </source>
</evidence>
<dbReference type="AlphaFoldDB" id="E3QQF6"/>
<sequence length="204" mass="21915">MKQQPLAITRPRTEAEVSAALSFKLSKFLQQHQLLTPNDWRPTVGIADWALGGGYGYASAILGARVALRGDGNGNFGIVEIQIKLYPQTGFLAGFLGFPAVEAGDVLTNHPPPGAACATVIHTAHGRALDKKLGPRYPLRTRDRIAAISAGIVDATAQAAEYEEYKNWAATYGEGTVARLKEEVKKKLDPANVFKNGHPQLGLL</sequence>
<dbReference type="GeneID" id="24413603"/>
<gene>
    <name evidence="1" type="ORF">GLRG_08238</name>
</gene>